<comment type="caution">
    <text evidence="2">The sequence shown here is derived from an EMBL/GenBank/DDBJ whole genome shotgun (WGS) entry which is preliminary data.</text>
</comment>
<evidence type="ECO:0000313" key="2">
    <source>
        <dbReference type="EMBL" id="CAF4285597.1"/>
    </source>
</evidence>
<reference evidence="2" key="1">
    <citation type="submission" date="2021-02" db="EMBL/GenBank/DDBJ databases">
        <authorList>
            <person name="Nowell W R."/>
        </authorList>
    </citation>
    <scope>NUCLEOTIDE SEQUENCE</scope>
</reference>
<keyword evidence="3" id="KW-1185">Reference proteome</keyword>
<feature type="compositionally biased region" description="Low complexity" evidence="1">
    <location>
        <begin position="18"/>
        <end position="30"/>
    </location>
</feature>
<sequence>IAPIQGVDSSKQIVLRDTTPSPLSTHSSSTNDHHYHHHHHHHNRHRRNKSQSNTSRNNINTRDVGLQ</sequence>
<dbReference type="AlphaFoldDB" id="A0A820H510"/>
<dbReference type="Proteomes" id="UP000663866">
    <property type="component" value="Unassembled WGS sequence"/>
</dbReference>
<feature type="region of interest" description="Disordered" evidence="1">
    <location>
        <begin position="1"/>
        <end position="67"/>
    </location>
</feature>
<feature type="compositionally biased region" description="Basic residues" evidence="1">
    <location>
        <begin position="34"/>
        <end position="49"/>
    </location>
</feature>
<protein>
    <submittedName>
        <fullName evidence="2">Uncharacterized protein</fullName>
    </submittedName>
</protein>
<dbReference type="EMBL" id="CAJOBG010011689">
    <property type="protein sequence ID" value="CAF4285597.1"/>
    <property type="molecule type" value="Genomic_DNA"/>
</dbReference>
<evidence type="ECO:0000256" key="1">
    <source>
        <dbReference type="SAM" id="MobiDB-lite"/>
    </source>
</evidence>
<feature type="non-terminal residue" evidence="2">
    <location>
        <position position="1"/>
    </location>
</feature>
<feature type="non-terminal residue" evidence="2">
    <location>
        <position position="67"/>
    </location>
</feature>
<name>A0A820H510_9BILA</name>
<feature type="compositionally biased region" description="Polar residues" evidence="1">
    <location>
        <begin position="50"/>
        <end position="61"/>
    </location>
</feature>
<proteinExistence type="predicted"/>
<gene>
    <name evidence="2" type="ORF">OVN521_LOCUS30730</name>
</gene>
<accession>A0A820H510</accession>
<organism evidence="2 3">
    <name type="scientific">Rotaria magnacalcarata</name>
    <dbReference type="NCBI Taxonomy" id="392030"/>
    <lineage>
        <taxon>Eukaryota</taxon>
        <taxon>Metazoa</taxon>
        <taxon>Spiralia</taxon>
        <taxon>Gnathifera</taxon>
        <taxon>Rotifera</taxon>
        <taxon>Eurotatoria</taxon>
        <taxon>Bdelloidea</taxon>
        <taxon>Philodinida</taxon>
        <taxon>Philodinidae</taxon>
        <taxon>Rotaria</taxon>
    </lineage>
</organism>
<evidence type="ECO:0000313" key="3">
    <source>
        <dbReference type="Proteomes" id="UP000663866"/>
    </source>
</evidence>